<evidence type="ECO:0000313" key="3">
    <source>
        <dbReference type="Proteomes" id="UP000092993"/>
    </source>
</evidence>
<dbReference type="Proteomes" id="UP000092993">
    <property type="component" value="Unassembled WGS sequence"/>
</dbReference>
<accession>A0A1C7M0S8</accession>
<comment type="caution">
    <text evidence="2">The sequence shown here is derived from an EMBL/GenBank/DDBJ whole genome shotgun (WGS) entry which is preliminary data.</text>
</comment>
<keyword evidence="3" id="KW-1185">Reference proteome</keyword>
<feature type="domain" description="CxC2-like cysteine cluster KDZ transposase-associated" evidence="1">
    <location>
        <begin position="2"/>
        <end position="51"/>
    </location>
</feature>
<dbReference type="AlphaFoldDB" id="A0A1C7M0S8"/>
<gene>
    <name evidence="2" type="ORF">A0H81_09904</name>
</gene>
<evidence type="ECO:0000259" key="1">
    <source>
        <dbReference type="Pfam" id="PF18803"/>
    </source>
</evidence>
<name>A0A1C7M0S8_GRIFR</name>
<protein>
    <recommendedName>
        <fullName evidence="1">CxC2-like cysteine cluster KDZ transposase-associated domain-containing protein</fullName>
    </recommendedName>
</protein>
<dbReference type="Pfam" id="PF18803">
    <property type="entry name" value="CxC2"/>
    <property type="match status" value="1"/>
</dbReference>
<organism evidence="2 3">
    <name type="scientific">Grifola frondosa</name>
    <name type="common">Maitake</name>
    <name type="synonym">Polyporus frondosus</name>
    <dbReference type="NCBI Taxonomy" id="5627"/>
    <lineage>
        <taxon>Eukaryota</taxon>
        <taxon>Fungi</taxon>
        <taxon>Dikarya</taxon>
        <taxon>Basidiomycota</taxon>
        <taxon>Agaricomycotina</taxon>
        <taxon>Agaricomycetes</taxon>
        <taxon>Polyporales</taxon>
        <taxon>Grifolaceae</taxon>
        <taxon>Grifola</taxon>
    </lineage>
</organism>
<proteinExistence type="predicted"/>
<dbReference type="OrthoDB" id="3252362at2759"/>
<evidence type="ECO:0000313" key="2">
    <source>
        <dbReference type="EMBL" id="OBZ70026.1"/>
    </source>
</evidence>
<reference evidence="2 3" key="1">
    <citation type="submission" date="2016-03" db="EMBL/GenBank/DDBJ databases">
        <title>Whole genome sequencing of Grifola frondosa 9006-11.</title>
        <authorList>
            <person name="Min B."/>
            <person name="Park H."/>
            <person name="Kim J.-G."/>
            <person name="Cho H."/>
            <person name="Oh Y.-L."/>
            <person name="Kong W.-S."/>
            <person name="Choi I.-G."/>
        </authorList>
    </citation>
    <scope>NUCLEOTIDE SEQUENCE [LARGE SCALE GENOMIC DNA]</scope>
    <source>
        <strain evidence="2 3">9006-11</strain>
    </source>
</reference>
<dbReference type="EMBL" id="LUGG01000014">
    <property type="protein sequence ID" value="OBZ70026.1"/>
    <property type="molecule type" value="Genomic_DNA"/>
</dbReference>
<dbReference type="InterPro" id="IPR041457">
    <property type="entry name" value="CxC2_KDZ-assoc"/>
</dbReference>
<sequence>MCIGWFPVATNWPATVFPFTLLFFFHELNLHSKTNVYNFFQMLQRVTDNTGIMIVKNHSKQLTHVIVDATAFSELAIDCPTCPHPDKNLLDDWEDAPLNIRLVNHALKVGHAMINFIYYAQYHVHTEVTLTWMHSAWEEIHQHKGIFKELTIHDHFNILKFHSMLHYMNVVQSLGCLDGFNTETSEHLHIDYAKNA</sequence>